<dbReference type="Gene3D" id="3.20.20.60">
    <property type="entry name" value="Phosphoenolpyruvate-binding domains"/>
    <property type="match status" value="1"/>
</dbReference>
<dbReference type="EMBL" id="FXZM01000003">
    <property type="protein sequence ID" value="SMY11217.1"/>
    <property type="molecule type" value="Genomic_DNA"/>
</dbReference>
<dbReference type="PANTHER" id="PTHR32308:SF10">
    <property type="entry name" value="CITRATE LYASE SUBUNIT BETA"/>
    <property type="match status" value="1"/>
</dbReference>
<organism evidence="7 8">
    <name type="scientific">Brevibacterium jeotgali</name>
    <dbReference type="NCBI Taxonomy" id="1262550"/>
    <lineage>
        <taxon>Bacteria</taxon>
        <taxon>Bacillati</taxon>
        <taxon>Actinomycetota</taxon>
        <taxon>Actinomycetes</taxon>
        <taxon>Micrococcales</taxon>
        <taxon>Brevibacteriaceae</taxon>
        <taxon>Brevibacterium</taxon>
    </lineage>
</organism>
<dbReference type="EC" id="4.1.3.34" evidence="7"/>
<dbReference type="RefSeq" id="WP_101587955.1">
    <property type="nucleotide sequence ID" value="NZ_FXZM01000003.1"/>
</dbReference>
<dbReference type="PANTHER" id="PTHR32308">
    <property type="entry name" value="LYASE BETA SUBUNIT, PUTATIVE (AFU_ORTHOLOGUE AFUA_4G13030)-RELATED"/>
    <property type="match status" value="1"/>
</dbReference>
<evidence type="ECO:0000313" key="7">
    <source>
        <dbReference type="EMBL" id="SMY11217.1"/>
    </source>
</evidence>
<keyword evidence="2 5" id="KW-0479">Metal-binding</keyword>
<protein>
    <submittedName>
        <fullName evidence="7">Citrate lyase subunit beta / citryl-CoA lyase</fullName>
        <ecNumber evidence="7">4.1.3.34</ecNumber>
    </submittedName>
</protein>
<dbReference type="OrthoDB" id="4322898at2"/>
<dbReference type="Pfam" id="PF03328">
    <property type="entry name" value="HpcH_HpaI"/>
    <property type="match status" value="1"/>
</dbReference>
<dbReference type="GO" id="GO:0000287">
    <property type="term" value="F:magnesium ion binding"/>
    <property type="evidence" value="ECO:0007669"/>
    <property type="project" value="TreeGrafter"/>
</dbReference>
<evidence type="ECO:0000256" key="5">
    <source>
        <dbReference type="PIRSR" id="PIRSR015582-2"/>
    </source>
</evidence>
<dbReference type="GO" id="GO:0006107">
    <property type="term" value="P:oxaloacetate metabolic process"/>
    <property type="evidence" value="ECO:0007669"/>
    <property type="project" value="TreeGrafter"/>
</dbReference>
<feature type="binding site" evidence="4">
    <location>
        <position position="139"/>
    </location>
    <ligand>
        <name>substrate</name>
    </ligand>
</feature>
<evidence type="ECO:0000313" key="8">
    <source>
        <dbReference type="Proteomes" id="UP000234462"/>
    </source>
</evidence>
<proteinExistence type="predicted"/>
<keyword evidence="7" id="KW-0456">Lyase</keyword>
<dbReference type="SUPFAM" id="SSF51621">
    <property type="entry name" value="Phosphoenolpyruvate/pyruvate domain"/>
    <property type="match status" value="1"/>
</dbReference>
<feature type="binding site" evidence="5">
    <location>
        <position position="165"/>
    </location>
    <ligand>
        <name>Mg(2+)</name>
        <dbReference type="ChEBI" id="CHEBI:18420"/>
    </ligand>
</feature>
<dbReference type="InterPro" id="IPR011206">
    <property type="entry name" value="Citrate_lyase_beta/mcl1/mcl2"/>
</dbReference>
<dbReference type="AlphaFoldDB" id="A0A2H1L2T4"/>
<evidence type="ECO:0000256" key="3">
    <source>
        <dbReference type="ARBA" id="ARBA00022842"/>
    </source>
</evidence>
<keyword evidence="3 5" id="KW-0460">Magnesium</keyword>
<dbReference type="InterPro" id="IPR040442">
    <property type="entry name" value="Pyrv_kinase-like_dom_sf"/>
</dbReference>
<evidence type="ECO:0000259" key="6">
    <source>
        <dbReference type="Pfam" id="PF03328"/>
    </source>
</evidence>
<reference evidence="8" key="1">
    <citation type="submission" date="2017-03" db="EMBL/GenBank/DDBJ databases">
        <authorList>
            <person name="Monnet C."/>
        </authorList>
    </citation>
    <scope>NUCLEOTIDE SEQUENCE [LARGE SCALE GENOMIC DNA]</scope>
    <source>
        <strain evidence="8">SJ5-8</strain>
    </source>
</reference>
<dbReference type="InterPro" id="IPR005000">
    <property type="entry name" value="Aldolase/citrate-lyase_domain"/>
</dbReference>
<feature type="domain" description="HpcH/HpaI aldolase/citrate lyase" evidence="6">
    <location>
        <begin position="20"/>
        <end position="232"/>
    </location>
</feature>
<evidence type="ECO:0000256" key="2">
    <source>
        <dbReference type="ARBA" id="ARBA00022723"/>
    </source>
</evidence>
<evidence type="ECO:0000256" key="1">
    <source>
        <dbReference type="ARBA" id="ARBA00001946"/>
    </source>
</evidence>
<accession>A0A2H1L2T4</accession>
<dbReference type="InterPro" id="IPR015813">
    <property type="entry name" value="Pyrv/PenolPyrv_kinase-like_dom"/>
</dbReference>
<comment type="cofactor">
    <cofactor evidence="1">
        <name>Mg(2+)</name>
        <dbReference type="ChEBI" id="CHEBI:18420"/>
    </cofactor>
</comment>
<dbReference type="GO" id="GO:0008816">
    <property type="term" value="F:citryl-CoA lyase activity"/>
    <property type="evidence" value="ECO:0007669"/>
    <property type="project" value="UniProtKB-EC"/>
</dbReference>
<gene>
    <name evidence="7" type="ORF">BJEO58_00800</name>
</gene>
<name>A0A2H1L2T4_9MICO</name>
<feature type="binding site" evidence="4">
    <location>
        <position position="85"/>
    </location>
    <ligand>
        <name>substrate</name>
    </ligand>
</feature>
<sequence length="293" mass="31209">MSTTPIRNARAAALPAKLSRTWLLVNAAKPDLFEPGQRSEADSVIFDMEAAVAEDQKDAARAHVVEALSDRDSATGEPQMTAWVRINGTRTRHWEEDLAALNGLAGLRGIMLPNTEAPEQVTWTAMKSGAGVPVLALIETASGVENATQIANAPGTFRLALGTNDLRKDTGMSDDPLALAYVRSRLVIASRVGGLPGAIDGPSPAGASKERVREDCAWTIKMGMAGKLTLAPESAPVINDALAPSEDERRWARELLEDAQSSGGEITDGSYLPRLARAKKIVELADSYGLWNA</sequence>
<evidence type="ECO:0000256" key="4">
    <source>
        <dbReference type="PIRSR" id="PIRSR015582-1"/>
    </source>
</evidence>
<keyword evidence="8" id="KW-1185">Reference proteome</keyword>
<dbReference type="PIRSF" id="PIRSF015582">
    <property type="entry name" value="Cit_lyase_B"/>
    <property type="match status" value="1"/>
</dbReference>
<feature type="binding site" evidence="5">
    <location>
        <position position="139"/>
    </location>
    <ligand>
        <name>Mg(2+)</name>
        <dbReference type="ChEBI" id="CHEBI:18420"/>
    </ligand>
</feature>
<dbReference type="Proteomes" id="UP000234462">
    <property type="component" value="Unassembled WGS sequence"/>
</dbReference>